<sequence length="141" mass="15714">MQRIRTASLPGVELVVCNLECASRWQFTHLADQFREVRVDTITARPRHDCAACAMCGKTLARPTNGSCIRHGDDCPTVDVFASDYCRQVVRRVGRETGAQLTDAGWEYLLAYAEEYGNDVPRIVAALVRVESDWNRPIAAA</sequence>
<protein>
    <submittedName>
        <fullName evidence="1">Uncharacterized protein</fullName>
    </submittedName>
</protein>
<reference evidence="1 2" key="1">
    <citation type="submission" date="2017-06" db="EMBL/GenBank/DDBJ databases">
        <authorList>
            <person name="Kim H.J."/>
            <person name="Triplett B.A."/>
        </authorList>
    </citation>
    <scope>NUCLEOTIDE SEQUENCE [LARGE SCALE GENOMIC DNA]</scope>
    <source>
        <strain evidence="1 2">DSM 44272</strain>
    </source>
</reference>
<gene>
    <name evidence="1" type="ORF">SAMN06272737_105126</name>
</gene>
<dbReference type="EMBL" id="FZNO01000005">
    <property type="protein sequence ID" value="SNR38824.1"/>
    <property type="molecule type" value="Genomic_DNA"/>
</dbReference>
<name>A0A238VXF9_9ACTN</name>
<evidence type="ECO:0000313" key="2">
    <source>
        <dbReference type="Proteomes" id="UP000198403"/>
    </source>
</evidence>
<proteinExistence type="predicted"/>
<dbReference type="Proteomes" id="UP000198403">
    <property type="component" value="Unassembled WGS sequence"/>
</dbReference>
<accession>A0A238VXF9</accession>
<keyword evidence="2" id="KW-1185">Reference proteome</keyword>
<dbReference type="AlphaFoldDB" id="A0A238VXF9"/>
<dbReference type="RefSeq" id="WP_089335726.1">
    <property type="nucleotide sequence ID" value="NZ_FZNO01000005.1"/>
</dbReference>
<organism evidence="1 2">
    <name type="scientific">Blastococcus mobilis</name>
    <dbReference type="NCBI Taxonomy" id="1938746"/>
    <lineage>
        <taxon>Bacteria</taxon>
        <taxon>Bacillati</taxon>
        <taxon>Actinomycetota</taxon>
        <taxon>Actinomycetes</taxon>
        <taxon>Geodermatophilales</taxon>
        <taxon>Geodermatophilaceae</taxon>
        <taxon>Blastococcus</taxon>
    </lineage>
</organism>
<evidence type="ECO:0000313" key="1">
    <source>
        <dbReference type="EMBL" id="SNR38824.1"/>
    </source>
</evidence>